<reference evidence="7" key="1">
    <citation type="submission" date="2012-04" db="EMBL/GenBank/DDBJ databases">
        <title>The Genome Sequence of Loa loa.</title>
        <authorList>
            <consortium name="The Broad Institute Genome Sequencing Platform"/>
            <consortium name="Broad Institute Genome Sequencing Center for Infectious Disease"/>
            <person name="Nutman T.B."/>
            <person name="Fink D.L."/>
            <person name="Russ C."/>
            <person name="Young S."/>
            <person name="Zeng Q."/>
            <person name="Gargeya S."/>
            <person name="Alvarado L."/>
            <person name="Berlin A."/>
            <person name="Chapman S.B."/>
            <person name="Chen Z."/>
            <person name="Freedman E."/>
            <person name="Gellesch M."/>
            <person name="Goldberg J."/>
            <person name="Griggs A."/>
            <person name="Gujja S."/>
            <person name="Heilman E.R."/>
            <person name="Heiman D."/>
            <person name="Howarth C."/>
            <person name="Mehta T."/>
            <person name="Neiman D."/>
            <person name="Pearson M."/>
            <person name="Roberts A."/>
            <person name="Saif S."/>
            <person name="Shea T."/>
            <person name="Shenoy N."/>
            <person name="Sisk P."/>
            <person name="Stolte C."/>
            <person name="Sykes S."/>
            <person name="White J."/>
            <person name="Yandava C."/>
            <person name="Haas B."/>
            <person name="Henn M.R."/>
            <person name="Nusbaum C."/>
            <person name="Birren B."/>
        </authorList>
    </citation>
    <scope>NUCLEOTIDE SEQUENCE [LARGE SCALE GENOMIC DNA]</scope>
</reference>
<feature type="compositionally biased region" description="Polar residues" evidence="4">
    <location>
        <begin position="900"/>
        <end position="916"/>
    </location>
</feature>
<dbReference type="eggNOG" id="KOG0619">
    <property type="taxonomic scope" value="Eukaryota"/>
</dbReference>
<evidence type="ECO:0000313" key="7">
    <source>
        <dbReference type="Proteomes" id="UP000095285"/>
    </source>
</evidence>
<feature type="chain" id="PRO_5009310449" evidence="6">
    <location>
        <begin position="21"/>
        <end position="938"/>
    </location>
</feature>
<dbReference type="InterPro" id="IPR050328">
    <property type="entry name" value="Dev_Immune_Receptor"/>
</dbReference>
<keyword evidence="7" id="KW-1185">Reference proteome</keyword>
<keyword evidence="5" id="KW-0472">Membrane</keyword>
<dbReference type="PANTHER" id="PTHR24373:SF370">
    <property type="entry name" value="FISH-LIPS, ISOFORM E"/>
    <property type="match status" value="1"/>
</dbReference>
<evidence type="ECO:0000256" key="2">
    <source>
        <dbReference type="ARBA" id="ARBA00022729"/>
    </source>
</evidence>
<dbReference type="AlphaFoldDB" id="A0A1I7W4G9"/>
<keyword evidence="5" id="KW-1133">Transmembrane helix</keyword>
<dbReference type="GO" id="GO:0031012">
    <property type="term" value="C:extracellular matrix"/>
    <property type="evidence" value="ECO:0007669"/>
    <property type="project" value="TreeGrafter"/>
</dbReference>
<keyword evidence="1" id="KW-0433">Leucine-rich repeat</keyword>
<feature type="signal peptide" evidence="6">
    <location>
        <begin position="1"/>
        <end position="20"/>
    </location>
</feature>
<dbReference type="WBParaSite" id="EN70_952">
    <property type="protein sequence ID" value="EN70_952"/>
    <property type="gene ID" value="EN70_952"/>
</dbReference>
<dbReference type="SMART" id="SM00365">
    <property type="entry name" value="LRR_SD22"/>
    <property type="match status" value="7"/>
</dbReference>
<keyword evidence="2 6" id="KW-0732">Signal</keyword>
<dbReference type="STRING" id="7209.A0A1I7W4G9"/>
<dbReference type="PANTHER" id="PTHR24373">
    <property type="entry name" value="SLIT RELATED LEUCINE-RICH REPEAT NEURONAL PROTEIN"/>
    <property type="match status" value="1"/>
</dbReference>
<dbReference type="SUPFAM" id="SSF52058">
    <property type="entry name" value="L domain-like"/>
    <property type="match status" value="2"/>
</dbReference>
<evidence type="ECO:0000256" key="3">
    <source>
        <dbReference type="ARBA" id="ARBA00022737"/>
    </source>
</evidence>
<evidence type="ECO:0000256" key="4">
    <source>
        <dbReference type="SAM" id="MobiDB-lite"/>
    </source>
</evidence>
<protein>
    <submittedName>
        <fullName evidence="8">Leucine Rich Repeat family protein</fullName>
    </submittedName>
</protein>
<keyword evidence="3" id="KW-0677">Repeat</keyword>
<dbReference type="Gene3D" id="3.80.10.10">
    <property type="entry name" value="Ribonuclease Inhibitor"/>
    <property type="match status" value="3"/>
</dbReference>
<keyword evidence="5" id="KW-0812">Transmembrane</keyword>
<evidence type="ECO:0000256" key="1">
    <source>
        <dbReference type="ARBA" id="ARBA00022614"/>
    </source>
</evidence>
<name>A0A1I7W4G9_LOALO</name>
<organism evidence="7 8">
    <name type="scientific">Loa loa</name>
    <name type="common">Eye worm</name>
    <name type="synonym">Filaria loa</name>
    <dbReference type="NCBI Taxonomy" id="7209"/>
    <lineage>
        <taxon>Eukaryota</taxon>
        <taxon>Metazoa</taxon>
        <taxon>Ecdysozoa</taxon>
        <taxon>Nematoda</taxon>
        <taxon>Chromadorea</taxon>
        <taxon>Rhabditida</taxon>
        <taxon>Spirurina</taxon>
        <taxon>Spiruromorpha</taxon>
        <taxon>Filarioidea</taxon>
        <taxon>Onchocercidae</taxon>
        <taxon>Loa</taxon>
    </lineage>
</organism>
<dbReference type="InterPro" id="IPR032675">
    <property type="entry name" value="LRR_dom_sf"/>
</dbReference>
<feature type="region of interest" description="Disordered" evidence="4">
    <location>
        <begin position="892"/>
        <end position="917"/>
    </location>
</feature>
<accession>A0A1I7W4G9</accession>
<evidence type="ECO:0000313" key="8">
    <source>
        <dbReference type="WBParaSite" id="EN70_952"/>
    </source>
</evidence>
<sequence length="938" mass="105139">MVISSRQLILLTIFANYVTAFCPSLDSCTCDDKPDGYYIDCKGPIDTSLSGIIQLLGRRQVQKLTVTNSSWPVLEELPPANIRSLQLISCGIKKITNITFAKLADNLEDLTITKNMLTTVTFLGYLPKLISLNLNYNQLTDLPDNALKGVESLRHLRLEGNKICSLSSNSLLDIKNILELLDLSDNCLSNIPAQNLRNCIRLMYLDLSHNAIKEIANFQLMNLPLLKELRINNNQINYIAPMAFMNVPLLKHLVLRNNLISSIETERLFQVFKSLEVLDLSENMLNKVPSFKELLNLRQIHLNHNKISRIETLAFSSNRRLQLISLQCNQITAMSRNSFDSLDELVVLNLANNAIKKIERVMLDGMRNLQQLNLRNNSLSVLENSTFTSVSQITTLDLAHNGIHTIEKDVFTPLKDIFWLDLSSNLIKAIEKDTFKEKIANILLNDNPLHCDEKLDWLVNYLVANQVRTFLPYQTEVLCAGPEKYAGVRLKELMIVKANETMSKARHAFYANGQSDIGGDMLSDILSSEVYDLLLNLAITQPPNPFEMVPVIGALTDAIPSVQNIPGINYLPKANGERILDAQKFNSAIEQLSSPLTRVIAGKQPGPADIEQFLQTIPNLVVNIPGIGDVDVSKLPPNILAHVLRGGQIPGLPSEALDKIMKEYLKRMYVAAETAKRERLVTAEFRNLLPPETLPQTLTTQVMQVADMSYPDRRQTQSIRDYYISQLAVSSAPDQLENLSVEKSRSLSSTVIEVIRMLPPGYNISRIPKPVIDALFRGEVPDFTLLPSELQQHLLTDGYRLIAALSTDANKTVEEMLHNLPTFKRPIKPTFIPYDINEVTNDLTQTKQRAEKLVRVQYYTALLLGFAGAASIAILGLICVYMKRKRLGDTEPNIDEDSLVNPNQMAQPQQSSTSGSKIDASLIKHCQHLSGNSHMFKI</sequence>
<dbReference type="SMART" id="SM00364">
    <property type="entry name" value="LRR_BAC"/>
    <property type="match status" value="4"/>
</dbReference>
<dbReference type="InterPro" id="IPR003591">
    <property type="entry name" value="Leu-rich_rpt_typical-subtyp"/>
</dbReference>
<feature type="transmembrane region" description="Helical" evidence="5">
    <location>
        <begin position="858"/>
        <end position="881"/>
    </location>
</feature>
<dbReference type="PROSITE" id="PS51450">
    <property type="entry name" value="LRR"/>
    <property type="match status" value="7"/>
</dbReference>
<dbReference type="InterPro" id="IPR001611">
    <property type="entry name" value="Leu-rich_rpt"/>
</dbReference>
<reference evidence="8" key="2">
    <citation type="submission" date="2016-11" db="UniProtKB">
        <authorList>
            <consortium name="WormBaseParasite"/>
        </authorList>
    </citation>
    <scope>IDENTIFICATION</scope>
</reference>
<proteinExistence type="predicted"/>
<dbReference type="Pfam" id="PF13855">
    <property type="entry name" value="LRR_8"/>
    <property type="match status" value="3"/>
</dbReference>
<evidence type="ECO:0000256" key="6">
    <source>
        <dbReference type="SAM" id="SignalP"/>
    </source>
</evidence>
<dbReference type="SMART" id="SM00369">
    <property type="entry name" value="LRR_TYP"/>
    <property type="match status" value="12"/>
</dbReference>
<evidence type="ECO:0000256" key="5">
    <source>
        <dbReference type="SAM" id="Phobius"/>
    </source>
</evidence>
<dbReference type="GO" id="GO:0005615">
    <property type="term" value="C:extracellular space"/>
    <property type="evidence" value="ECO:0007669"/>
    <property type="project" value="TreeGrafter"/>
</dbReference>
<dbReference type="Proteomes" id="UP000095285">
    <property type="component" value="Unassembled WGS sequence"/>
</dbReference>